<evidence type="ECO:0000313" key="2">
    <source>
        <dbReference type="EMBL" id="RMB62639.1"/>
    </source>
</evidence>
<reference evidence="2 3" key="1">
    <citation type="submission" date="2018-10" db="EMBL/GenBank/DDBJ databases">
        <title>Corynebacterium macginleyi genome sequencing and assembly of the type strain and two clinical samples.</title>
        <authorList>
            <person name="Bernier A.-M."/>
            <person name="Bernard K."/>
        </authorList>
    </citation>
    <scope>NUCLEOTIDE SEQUENCE [LARGE SCALE GENOMIC DNA]</scope>
    <source>
        <strain evidence="2 3">NML 120205</strain>
    </source>
</reference>
<organism evidence="2 3">
    <name type="scientific">Corynebacterium macginleyi</name>
    <dbReference type="NCBI Taxonomy" id="38290"/>
    <lineage>
        <taxon>Bacteria</taxon>
        <taxon>Bacillati</taxon>
        <taxon>Actinomycetota</taxon>
        <taxon>Actinomycetes</taxon>
        <taxon>Mycobacteriales</taxon>
        <taxon>Corynebacteriaceae</taxon>
        <taxon>Corynebacterium</taxon>
    </lineage>
</organism>
<proteinExistence type="predicted"/>
<dbReference type="EMBL" id="REGC01000004">
    <property type="protein sequence ID" value="RMB62639.1"/>
    <property type="molecule type" value="Genomic_DNA"/>
</dbReference>
<gene>
    <name evidence="2" type="ORF">D9543_04840</name>
    <name evidence="1" type="ORF">GWO63_008745</name>
</gene>
<evidence type="ECO:0000313" key="3">
    <source>
        <dbReference type="Proteomes" id="UP000270649"/>
    </source>
</evidence>
<dbReference type="AlphaFoldDB" id="A0A3M0GU48"/>
<dbReference type="EMBL" id="JAACBX020000002">
    <property type="protein sequence ID" value="MBM0244337.1"/>
    <property type="molecule type" value="Genomic_DNA"/>
</dbReference>
<accession>A0A3M0GU48</accession>
<keyword evidence="4" id="KW-1185">Reference proteome</keyword>
<dbReference type="RefSeq" id="WP_121911472.1">
    <property type="nucleotide sequence ID" value="NZ_CP068291.1"/>
</dbReference>
<protein>
    <submittedName>
        <fullName evidence="2">Uncharacterized protein</fullName>
    </submittedName>
</protein>
<comment type="caution">
    <text evidence="2">The sequence shown here is derived from an EMBL/GenBank/DDBJ whole genome shotgun (WGS) entry which is preliminary data.</text>
</comment>
<sequence length="118" mass="13306">MNLLTVFVRGLAFWLKGNPPFESEKEHCFFMLAVNSEGYFLMVNATSKVERTQAVVRARFSEFVEDTSSTLVVLEKGDFPLLSKRSAINCNELHAVKNSLNVSEDDKNTICVELTQRG</sequence>
<dbReference type="Proteomes" id="UP000270649">
    <property type="component" value="Unassembled WGS sequence"/>
</dbReference>
<reference evidence="1 4" key="2">
    <citation type="submission" date="2021-01" db="EMBL/GenBank/DDBJ databases">
        <title>Complete genome sequences of Corynebacterium macginleyi strains isolated from infectious keratitis.</title>
        <authorList>
            <person name="Sagerfors S."/>
            <person name="Poehlein A."/>
            <person name="Soderquist B."/>
            <person name="Bruggemann H."/>
        </authorList>
    </citation>
    <scope>NUCLEOTIDE SEQUENCE [LARGE SCALE GENOMIC DNA]</scope>
    <source>
        <strain evidence="1 4">12T220</strain>
    </source>
</reference>
<name>A0A3M0GU48_9CORY</name>
<dbReference type="Proteomes" id="UP001518680">
    <property type="component" value="Unassembled WGS sequence"/>
</dbReference>
<evidence type="ECO:0000313" key="1">
    <source>
        <dbReference type="EMBL" id="MBM0244337.1"/>
    </source>
</evidence>
<evidence type="ECO:0000313" key="4">
    <source>
        <dbReference type="Proteomes" id="UP001518680"/>
    </source>
</evidence>